<evidence type="ECO:0000256" key="3">
    <source>
        <dbReference type="ARBA" id="ARBA00022729"/>
    </source>
</evidence>
<keyword evidence="2" id="KW-0813">Transport</keyword>
<dbReference type="RefSeq" id="WP_338544526.1">
    <property type="nucleotide sequence ID" value="NZ_CP145723.1"/>
</dbReference>
<protein>
    <submittedName>
        <fullName evidence="4">OprD family outer membrane porin</fullName>
    </submittedName>
</protein>
<keyword evidence="5" id="KW-1185">Reference proteome</keyword>
<dbReference type="Gene3D" id="2.40.160.10">
    <property type="entry name" value="Porin"/>
    <property type="match status" value="1"/>
</dbReference>
<accession>A0ABZ2FL61</accession>
<dbReference type="Pfam" id="PF03573">
    <property type="entry name" value="OprD"/>
    <property type="match status" value="1"/>
</dbReference>
<proteinExistence type="inferred from homology"/>
<dbReference type="Proteomes" id="UP001372714">
    <property type="component" value="Chromosome"/>
</dbReference>
<evidence type="ECO:0000313" key="5">
    <source>
        <dbReference type="Proteomes" id="UP001372714"/>
    </source>
</evidence>
<organism evidence="4 5">
    <name type="scientific">Pseudomonas benzopyrenica</name>
    <dbReference type="NCBI Taxonomy" id="2993566"/>
    <lineage>
        <taxon>Bacteria</taxon>
        <taxon>Pseudomonadati</taxon>
        <taxon>Pseudomonadota</taxon>
        <taxon>Gammaproteobacteria</taxon>
        <taxon>Pseudomonadales</taxon>
        <taxon>Pseudomonadaceae</taxon>
        <taxon>Pseudomonas</taxon>
    </lineage>
</organism>
<dbReference type="PANTHER" id="PTHR34596:SF2">
    <property type="entry name" value="CHITOPORIN"/>
    <property type="match status" value="1"/>
</dbReference>
<evidence type="ECO:0000256" key="1">
    <source>
        <dbReference type="ARBA" id="ARBA00009075"/>
    </source>
</evidence>
<evidence type="ECO:0000256" key="2">
    <source>
        <dbReference type="ARBA" id="ARBA00022448"/>
    </source>
</evidence>
<dbReference type="EMBL" id="CP145723">
    <property type="protein sequence ID" value="WWM64759.1"/>
    <property type="molecule type" value="Genomic_DNA"/>
</dbReference>
<dbReference type="InterPro" id="IPR023614">
    <property type="entry name" value="Porin_dom_sf"/>
</dbReference>
<reference evidence="4 5" key="1">
    <citation type="submission" date="2024-02" db="EMBL/GenBank/DDBJ databases">
        <title>The whole genome sequence of Pseudomonas benzopyrenica MLY92.</title>
        <authorList>
            <person name="Liu Y."/>
        </authorList>
    </citation>
    <scope>NUCLEOTIDE SEQUENCE [LARGE SCALE GENOMIC DNA]</scope>
    <source>
        <strain evidence="4 5">MLY92</strain>
    </source>
</reference>
<name>A0ABZ2FL61_9PSED</name>
<comment type="similarity">
    <text evidence="1">Belongs to the outer membrane porin (Opr) (TC 1.B.25) family.</text>
</comment>
<dbReference type="PANTHER" id="PTHR34596">
    <property type="entry name" value="CHITOPORIN"/>
    <property type="match status" value="1"/>
</dbReference>
<gene>
    <name evidence="4" type="ORF">V6W80_13550</name>
</gene>
<evidence type="ECO:0000313" key="4">
    <source>
        <dbReference type="EMBL" id="WWM64759.1"/>
    </source>
</evidence>
<dbReference type="InterPro" id="IPR005318">
    <property type="entry name" value="OM_porin_bac"/>
</dbReference>
<keyword evidence="3" id="KW-0732">Signal</keyword>
<sequence length="464" mass="50510">MSAAATLLDRHLHTADLPSAPSTAVATGSRVLGHRYLGKRWQGSVLRGWPLGLLLATATGQSATAAETPAPASWDVLLRNYFLHSDLRDKVGPGQQSYQQEWAQGVIGELRSGYTDGVLGVGFDVHGFLGLKLDGGRGHTGTGLLPVDGKGRSGNYASAGGALKVRMGTYQLRYGEMMVETPVFDTADKRLQPEYATGWMLEGTPRPDMQLQLGHFTGFKNQAGRSSHDDLEGAGVSTRGSAISLVGARFAVTRTFSAALYAAQLDDRWRQDYLNLRMSDARWTLEANAYRTRDQGSATAGAIDTLAYSLLGSHRIGAQTFTLAYQRVEGRTPFDFVGGDSIYLANSVKYADFNGAGERSWQARYDLDLAVFGHPGLSVMARYVSGRGIDSTHTSPDSAYARSLEAGGRHWERDLDLRYRVQQGAAKDLRVTLSHVSHRGNDAQGGRDLDRLYLIVEYPLRGFI</sequence>